<dbReference type="GO" id="GO:0016887">
    <property type="term" value="F:ATP hydrolysis activity"/>
    <property type="evidence" value="ECO:0007669"/>
    <property type="project" value="InterPro"/>
</dbReference>
<name>A0A0F8ZX64_9ZZZZ</name>
<dbReference type="AlphaFoldDB" id="A0A0F8ZX64"/>
<feature type="non-terminal residue" evidence="2">
    <location>
        <position position="381"/>
    </location>
</feature>
<dbReference type="EMBL" id="LAZR01045629">
    <property type="protein sequence ID" value="KKK98408.1"/>
    <property type="molecule type" value="Genomic_DNA"/>
</dbReference>
<proteinExistence type="predicted"/>
<feature type="domain" description="Phage terminase large subunit GpA ATPase" evidence="1">
    <location>
        <begin position="55"/>
        <end position="266"/>
    </location>
</feature>
<evidence type="ECO:0000313" key="2">
    <source>
        <dbReference type="EMBL" id="KKK98408.1"/>
    </source>
</evidence>
<dbReference type="Pfam" id="PF05876">
    <property type="entry name" value="GpA_ATPase"/>
    <property type="match status" value="1"/>
</dbReference>
<reference evidence="2" key="1">
    <citation type="journal article" date="2015" name="Nature">
        <title>Complex archaea that bridge the gap between prokaryotes and eukaryotes.</title>
        <authorList>
            <person name="Spang A."/>
            <person name="Saw J.H."/>
            <person name="Jorgensen S.L."/>
            <person name="Zaremba-Niedzwiedzka K."/>
            <person name="Martijn J."/>
            <person name="Lind A.E."/>
            <person name="van Eijk R."/>
            <person name="Schleper C."/>
            <person name="Guy L."/>
            <person name="Ettema T.J."/>
        </authorList>
    </citation>
    <scope>NUCLEOTIDE SEQUENCE</scope>
</reference>
<organism evidence="2">
    <name type="scientific">marine sediment metagenome</name>
    <dbReference type="NCBI Taxonomy" id="412755"/>
    <lineage>
        <taxon>unclassified sequences</taxon>
        <taxon>metagenomes</taxon>
        <taxon>ecological metagenomes</taxon>
    </lineage>
</organism>
<comment type="caution">
    <text evidence="2">The sequence shown here is derived from an EMBL/GenBank/DDBJ whole genome shotgun (WGS) entry which is preliminary data.</text>
</comment>
<dbReference type="Gene3D" id="3.40.50.300">
    <property type="entry name" value="P-loop containing nucleotide triphosphate hydrolases"/>
    <property type="match status" value="1"/>
</dbReference>
<dbReference type="InterPro" id="IPR046453">
    <property type="entry name" value="GpA_ATPase"/>
</dbReference>
<accession>A0A0F8ZX64</accession>
<sequence length="381" mass="44183">MTKPSPEEVQRELERLPVDHPVWHNVITNHRNTDGKEMMFDNRPEAIWVYKRIHKYHDIVIQKCSQVGMTELLFNLMMYWLSKGIRVLFLVPNDSWRTVYVRDRIDSLIKHCEYYRDNYSVNPKDPGSATLKSFFGTTVKFAGARNLANLFSYPCKAIIVEEFDLCNQENLVFADDRTGWKTDEKEDDPYTIKIGNPSIENWGINKQFKETNQYFWFAKCDCGHEQIMDWLNHFVEKDDEVKSGWKLRDPKGNPVCESCHKAFDRRGNGQYKKIASGKEGSIGIHIDKLRWDVSRNAIQKLFVDWIKAQTSIVAMEHFYNQNLGLPYEAGEHRITKTMLMECAKKGPVQFMAAEQLHGTTYVGEDGKKHRAAASSLVTVVA</sequence>
<evidence type="ECO:0000259" key="1">
    <source>
        <dbReference type="Pfam" id="PF05876"/>
    </source>
</evidence>
<gene>
    <name evidence="2" type="ORF">LCGC14_2643050</name>
</gene>
<dbReference type="InterPro" id="IPR027417">
    <property type="entry name" value="P-loop_NTPase"/>
</dbReference>
<protein>
    <recommendedName>
        <fullName evidence="1">Phage terminase large subunit GpA ATPase domain-containing protein</fullName>
    </recommendedName>
</protein>